<dbReference type="SUPFAM" id="SSF46589">
    <property type="entry name" value="tRNA-binding arm"/>
    <property type="match status" value="1"/>
</dbReference>
<dbReference type="NCBIfam" id="TIGR00414">
    <property type="entry name" value="serS"/>
    <property type="match status" value="1"/>
</dbReference>
<protein>
    <recommendedName>
        <fullName evidence="11 14">Serine--tRNA ligase</fullName>
        <ecNumber evidence="4 14">6.1.1.11</ecNumber>
    </recommendedName>
</protein>
<evidence type="ECO:0000256" key="1">
    <source>
        <dbReference type="ARBA" id="ARBA00004496"/>
    </source>
</evidence>
<dbReference type="Proteomes" id="UP001231941">
    <property type="component" value="Unassembled WGS sequence"/>
</dbReference>
<keyword evidence="10" id="KW-0030">Aminoacyl-tRNA synthetase</keyword>
<dbReference type="InterPro" id="IPR002314">
    <property type="entry name" value="aa-tRNA-synt_IIb"/>
</dbReference>
<dbReference type="EMBL" id="JAVAMP010000001">
    <property type="protein sequence ID" value="MDP5273540.1"/>
    <property type="molecule type" value="Genomic_DNA"/>
</dbReference>
<dbReference type="InterPro" id="IPR045864">
    <property type="entry name" value="aa-tRNA-synth_II/BPL/LPL"/>
</dbReference>
<evidence type="ECO:0000259" key="16">
    <source>
        <dbReference type="PROSITE" id="PS50862"/>
    </source>
</evidence>
<comment type="caution">
    <text evidence="17">The sequence shown here is derived from an EMBL/GenBank/DDBJ whole genome shotgun (WGS) entry which is preliminary data.</text>
</comment>
<dbReference type="EC" id="6.1.1.11" evidence="4 14"/>
<comment type="pathway">
    <text evidence="2">Aminoacyl-tRNA biosynthesis; selenocysteinyl-tRNA(Sec) biosynthesis; L-seryl-tRNA(Sec) from L-serine and tRNA(Sec): step 1/1.</text>
</comment>
<keyword evidence="9" id="KW-0648">Protein biosynthesis</keyword>
<dbReference type="Gene3D" id="3.30.930.10">
    <property type="entry name" value="Bira Bifunctional Protein, Domain 2"/>
    <property type="match status" value="1"/>
</dbReference>
<evidence type="ECO:0000256" key="10">
    <source>
        <dbReference type="ARBA" id="ARBA00023146"/>
    </source>
</evidence>
<evidence type="ECO:0000256" key="2">
    <source>
        <dbReference type="ARBA" id="ARBA00005045"/>
    </source>
</evidence>
<comment type="similarity">
    <text evidence="3">Belongs to the class-II aminoacyl-tRNA synthetase family. Type-1 seryl-tRNA synthetase subfamily.</text>
</comment>
<evidence type="ECO:0000313" key="17">
    <source>
        <dbReference type="EMBL" id="MDP5273540.1"/>
    </source>
</evidence>
<dbReference type="Gene3D" id="1.10.287.40">
    <property type="entry name" value="Serine-tRNA synthetase, tRNA binding domain"/>
    <property type="match status" value="1"/>
</dbReference>
<comment type="subcellular location">
    <subcellularLocation>
        <location evidence="1">Cytoplasm</location>
    </subcellularLocation>
</comment>
<keyword evidence="8" id="KW-0067">ATP-binding</keyword>
<evidence type="ECO:0000256" key="13">
    <source>
        <dbReference type="ARBA" id="ARBA00048823"/>
    </source>
</evidence>
<keyword evidence="6 17" id="KW-0436">Ligase</keyword>
<dbReference type="SUPFAM" id="SSF55681">
    <property type="entry name" value="Class II aaRS and biotin synthetases"/>
    <property type="match status" value="1"/>
</dbReference>
<comment type="catalytic activity">
    <reaction evidence="12">
        <text>tRNA(Sec) + L-serine + ATP = L-seryl-tRNA(Sec) + AMP + diphosphate + H(+)</text>
        <dbReference type="Rhea" id="RHEA:42580"/>
        <dbReference type="Rhea" id="RHEA-COMP:9742"/>
        <dbReference type="Rhea" id="RHEA-COMP:10128"/>
        <dbReference type="ChEBI" id="CHEBI:15378"/>
        <dbReference type="ChEBI" id="CHEBI:30616"/>
        <dbReference type="ChEBI" id="CHEBI:33019"/>
        <dbReference type="ChEBI" id="CHEBI:33384"/>
        <dbReference type="ChEBI" id="CHEBI:78442"/>
        <dbReference type="ChEBI" id="CHEBI:78533"/>
        <dbReference type="ChEBI" id="CHEBI:456215"/>
        <dbReference type="EC" id="6.1.1.11"/>
    </reaction>
</comment>
<dbReference type="InterPro" id="IPR015866">
    <property type="entry name" value="Ser-tRNA-synth_1_N"/>
</dbReference>
<dbReference type="PIRSF" id="PIRSF001529">
    <property type="entry name" value="Ser-tRNA-synth_IIa"/>
    <property type="match status" value="1"/>
</dbReference>
<accession>A0ABT9IXL6</accession>
<feature type="coiled-coil region" evidence="15">
    <location>
        <begin position="30"/>
        <end position="97"/>
    </location>
</feature>
<dbReference type="InterPro" id="IPR002317">
    <property type="entry name" value="Ser-tRNA-ligase_type_1"/>
</dbReference>
<evidence type="ECO:0000256" key="11">
    <source>
        <dbReference type="ARBA" id="ARBA00039158"/>
    </source>
</evidence>
<evidence type="ECO:0000256" key="5">
    <source>
        <dbReference type="ARBA" id="ARBA00022490"/>
    </source>
</evidence>
<evidence type="ECO:0000313" key="18">
    <source>
        <dbReference type="Proteomes" id="UP001231941"/>
    </source>
</evidence>
<keyword evidence="15" id="KW-0175">Coiled coil</keyword>
<evidence type="ECO:0000256" key="7">
    <source>
        <dbReference type="ARBA" id="ARBA00022741"/>
    </source>
</evidence>
<proteinExistence type="inferred from homology"/>
<feature type="domain" description="Aminoacyl-transfer RNA synthetases class-II family profile" evidence="16">
    <location>
        <begin position="140"/>
        <end position="410"/>
    </location>
</feature>
<evidence type="ECO:0000256" key="15">
    <source>
        <dbReference type="SAM" id="Coils"/>
    </source>
</evidence>
<evidence type="ECO:0000256" key="9">
    <source>
        <dbReference type="ARBA" id="ARBA00022917"/>
    </source>
</evidence>
<dbReference type="RefSeq" id="WP_305990801.1">
    <property type="nucleotide sequence ID" value="NZ_JAVAMP010000001.1"/>
</dbReference>
<evidence type="ECO:0000256" key="14">
    <source>
        <dbReference type="NCBIfam" id="TIGR00414"/>
    </source>
</evidence>
<evidence type="ECO:0000256" key="4">
    <source>
        <dbReference type="ARBA" id="ARBA00012840"/>
    </source>
</evidence>
<dbReference type="InterPro" id="IPR006195">
    <property type="entry name" value="aa-tRNA-synth_II"/>
</dbReference>
<dbReference type="PRINTS" id="PR00981">
    <property type="entry name" value="TRNASYNTHSER"/>
</dbReference>
<evidence type="ECO:0000256" key="3">
    <source>
        <dbReference type="ARBA" id="ARBA00010728"/>
    </source>
</evidence>
<organism evidence="17 18">
    <name type="scientific">Chengkuizengella axinellae</name>
    <dbReference type="NCBI Taxonomy" id="3064388"/>
    <lineage>
        <taxon>Bacteria</taxon>
        <taxon>Bacillati</taxon>
        <taxon>Bacillota</taxon>
        <taxon>Bacilli</taxon>
        <taxon>Bacillales</taxon>
        <taxon>Paenibacillaceae</taxon>
        <taxon>Chengkuizengella</taxon>
    </lineage>
</organism>
<gene>
    <name evidence="17" type="primary">serS</name>
    <name evidence="17" type="ORF">Q5Y73_05440</name>
</gene>
<name>A0ABT9IXL6_9BACL</name>
<keyword evidence="5" id="KW-0963">Cytoplasm</keyword>
<dbReference type="GO" id="GO:0004828">
    <property type="term" value="F:serine-tRNA ligase activity"/>
    <property type="evidence" value="ECO:0007669"/>
    <property type="project" value="UniProtKB-EC"/>
</dbReference>
<comment type="catalytic activity">
    <reaction evidence="13">
        <text>tRNA(Ser) + L-serine + ATP = L-seryl-tRNA(Ser) + AMP + diphosphate + H(+)</text>
        <dbReference type="Rhea" id="RHEA:12292"/>
        <dbReference type="Rhea" id="RHEA-COMP:9669"/>
        <dbReference type="Rhea" id="RHEA-COMP:9703"/>
        <dbReference type="ChEBI" id="CHEBI:15378"/>
        <dbReference type="ChEBI" id="CHEBI:30616"/>
        <dbReference type="ChEBI" id="CHEBI:33019"/>
        <dbReference type="ChEBI" id="CHEBI:33384"/>
        <dbReference type="ChEBI" id="CHEBI:78442"/>
        <dbReference type="ChEBI" id="CHEBI:78533"/>
        <dbReference type="ChEBI" id="CHEBI:456215"/>
        <dbReference type="EC" id="6.1.1.11"/>
    </reaction>
</comment>
<sequence length="432" mass="49328">MLQLKWIKQNDEKVQTAADQKGINISIKELLILDEEKRKLRKKVEDLRFKRNKLSQEIGLLKRSGEDGLIEELKNKVKDINEKLLTIEFDLKNVENQFDEMMLQVPNIISEDTPIGSSDKDNVEIRRVGEPMIENKQLKDHVALGEMHDMIDIARGVKTGGSRSYFLKGIGVLLHRAVEQLAFDILIKKGLTPLEVPVMVRTDALTNTGYFPLGKDQTYKLVDENKWLVGSSEVPLVSYYANEIVDVDLPLKFSASSKCFRSEVGSSGRDVHGLYRVHQFEKVEQVVLCKADEEISNQLLLEITSNAEEILQLLELPYRVMAVCSGDMSQKTYKQFDIETWMPSRNAYGETHSSSNLLDFQTLRSNIRYRDENGELNFCYSLNNTAIASPRILIPLLENHQQEDGSIQIPKALQKYMNGMEKIVPVKMKCCK</sequence>
<dbReference type="InterPro" id="IPR042103">
    <property type="entry name" value="SerRS_1_N_sf"/>
</dbReference>
<dbReference type="CDD" id="cd00770">
    <property type="entry name" value="SerRS_core"/>
    <property type="match status" value="1"/>
</dbReference>
<dbReference type="Pfam" id="PF00587">
    <property type="entry name" value="tRNA-synt_2b"/>
    <property type="match status" value="1"/>
</dbReference>
<dbReference type="PANTHER" id="PTHR43697:SF1">
    <property type="entry name" value="SERINE--TRNA LIGASE"/>
    <property type="match status" value="1"/>
</dbReference>
<dbReference type="PROSITE" id="PS50862">
    <property type="entry name" value="AA_TRNA_LIGASE_II"/>
    <property type="match status" value="1"/>
</dbReference>
<dbReference type="InterPro" id="IPR033729">
    <property type="entry name" value="SerRS_core"/>
</dbReference>
<keyword evidence="18" id="KW-1185">Reference proteome</keyword>
<dbReference type="InterPro" id="IPR010978">
    <property type="entry name" value="tRNA-bd_arm"/>
</dbReference>
<reference evidence="17 18" key="1">
    <citation type="submission" date="2023-08" db="EMBL/GenBank/DDBJ databases">
        <authorList>
            <person name="Park J.-S."/>
        </authorList>
    </citation>
    <scope>NUCLEOTIDE SEQUENCE [LARGE SCALE GENOMIC DNA]</scope>
    <source>
        <strain evidence="17 18">2205SS18-9</strain>
    </source>
</reference>
<dbReference type="Pfam" id="PF02403">
    <property type="entry name" value="Seryl_tRNA_N"/>
    <property type="match status" value="1"/>
</dbReference>
<evidence type="ECO:0000256" key="12">
    <source>
        <dbReference type="ARBA" id="ARBA00047929"/>
    </source>
</evidence>
<dbReference type="PANTHER" id="PTHR43697">
    <property type="entry name" value="SERYL-TRNA SYNTHETASE"/>
    <property type="match status" value="1"/>
</dbReference>
<evidence type="ECO:0000256" key="6">
    <source>
        <dbReference type="ARBA" id="ARBA00022598"/>
    </source>
</evidence>
<evidence type="ECO:0000256" key="8">
    <source>
        <dbReference type="ARBA" id="ARBA00022840"/>
    </source>
</evidence>
<keyword evidence="7" id="KW-0547">Nucleotide-binding</keyword>